<protein>
    <submittedName>
        <fullName evidence="2">DUF2029 domain-containing protein</fullName>
    </submittedName>
</protein>
<feature type="transmembrane region" description="Helical" evidence="1">
    <location>
        <begin position="334"/>
        <end position="352"/>
    </location>
</feature>
<proteinExistence type="predicted"/>
<gene>
    <name evidence="2" type="ORF">ENU31_02805</name>
</gene>
<reference evidence="2" key="1">
    <citation type="journal article" date="2020" name="mSystems">
        <title>Genome- and Community-Level Interaction Insights into Carbon Utilization and Element Cycling Functions of Hydrothermarchaeota in Hydrothermal Sediment.</title>
        <authorList>
            <person name="Zhou Z."/>
            <person name="Liu Y."/>
            <person name="Xu W."/>
            <person name="Pan J."/>
            <person name="Luo Z.H."/>
            <person name="Li M."/>
        </authorList>
    </citation>
    <scope>NUCLEOTIDE SEQUENCE [LARGE SCALE GENOMIC DNA]</scope>
    <source>
        <strain evidence="2">SpSt-658</strain>
    </source>
</reference>
<keyword evidence="1" id="KW-0812">Transmembrane</keyword>
<feature type="transmembrane region" description="Helical" evidence="1">
    <location>
        <begin position="102"/>
        <end position="120"/>
    </location>
</feature>
<feature type="transmembrane region" description="Helical" evidence="1">
    <location>
        <begin position="211"/>
        <end position="238"/>
    </location>
</feature>
<sequence length="467" mass="53621">MYLQNLRIVTVLAIYIIDLAISYYLHIPNNPPPLDNVGLMYTDIVYGLFNPIFRDIVNPDGTPNGEKINNKWFNNEVAMKLIASERLCPIPYKDYKFEYPPIIGLIWFITTCTSIHITLPERYTGSEYYRLSEAIAEKHYILQSIIIATFFIITMLYMYRVASICNSSLKRIILFVILPSTILYTIYNWDIIAVALMVMALYYLVNEKYLFSGLLLGLSISTKLLPLLFALILVYDILQKYRSNNFSKQNLVNISIGLIIAGALPYLAVMSVSYNGFTYFIDHHYHWYCENCIYSIITQNVWSPYNRVYAMVLIIVFLLITASIDIDFKNPKEVLTIALISVIISTALNYVFSPQMMLLVSSIAVLILPLRQLVFLVIADVANFGIMYLFFKDLEARQWLSKYLGINMRLEYAPHTPDSPVQIVAMIRNIILILILLECIYTILKTKHASRISIVAQPSAKSDILQS</sequence>
<dbReference type="AlphaFoldDB" id="A0A7C4D413"/>
<evidence type="ECO:0000256" key="1">
    <source>
        <dbReference type="SAM" id="Phobius"/>
    </source>
</evidence>
<keyword evidence="1" id="KW-1133">Transmembrane helix</keyword>
<feature type="transmembrane region" description="Helical" evidence="1">
    <location>
        <begin position="309"/>
        <end position="328"/>
    </location>
</feature>
<feature type="transmembrane region" description="Helical" evidence="1">
    <location>
        <begin position="373"/>
        <end position="391"/>
    </location>
</feature>
<dbReference type="EMBL" id="DTCA01000088">
    <property type="protein sequence ID" value="HGM07323.1"/>
    <property type="molecule type" value="Genomic_DNA"/>
</dbReference>
<feature type="transmembrane region" description="Helical" evidence="1">
    <location>
        <begin position="6"/>
        <end position="25"/>
    </location>
</feature>
<comment type="caution">
    <text evidence="2">The sequence shown here is derived from an EMBL/GenBank/DDBJ whole genome shotgun (WGS) entry which is preliminary data.</text>
</comment>
<feature type="transmembrane region" description="Helical" evidence="1">
    <location>
        <begin position="423"/>
        <end position="444"/>
    </location>
</feature>
<name>A0A7C4D413_9CREN</name>
<accession>A0A7C4D413</accession>
<feature type="transmembrane region" description="Helical" evidence="1">
    <location>
        <begin position="140"/>
        <end position="160"/>
    </location>
</feature>
<evidence type="ECO:0000313" key="2">
    <source>
        <dbReference type="EMBL" id="HGM07323.1"/>
    </source>
</evidence>
<feature type="transmembrane region" description="Helical" evidence="1">
    <location>
        <begin position="250"/>
        <end position="273"/>
    </location>
</feature>
<feature type="transmembrane region" description="Helical" evidence="1">
    <location>
        <begin position="172"/>
        <end position="205"/>
    </location>
</feature>
<keyword evidence="1" id="KW-0472">Membrane</keyword>
<organism evidence="2">
    <name type="scientific">Ignisphaera aggregans</name>
    <dbReference type="NCBI Taxonomy" id="334771"/>
    <lineage>
        <taxon>Archaea</taxon>
        <taxon>Thermoproteota</taxon>
        <taxon>Thermoprotei</taxon>
        <taxon>Desulfurococcales</taxon>
        <taxon>Desulfurococcaceae</taxon>
        <taxon>Ignisphaera</taxon>
    </lineage>
</organism>